<evidence type="ECO:0000256" key="7">
    <source>
        <dbReference type="ARBA" id="ARBA00022741"/>
    </source>
</evidence>
<evidence type="ECO:0000256" key="3">
    <source>
        <dbReference type="ARBA" id="ARBA00022527"/>
    </source>
</evidence>
<keyword evidence="14" id="KW-0472">Membrane</keyword>
<keyword evidence="10" id="KW-0675">Receptor</keyword>
<dbReference type="InterPro" id="IPR051824">
    <property type="entry name" value="LRR_Rcpt-Like_S/T_Kinase"/>
</dbReference>
<dbReference type="Proteomes" id="UP000187203">
    <property type="component" value="Unassembled WGS sequence"/>
</dbReference>
<comment type="catalytic activity">
    <reaction evidence="12">
        <text>L-threonyl-[protein] + ATP = O-phospho-L-threonyl-[protein] + ADP + H(+)</text>
        <dbReference type="Rhea" id="RHEA:46608"/>
        <dbReference type="Rhea" id="RHEA-COMP:11060"/>
        <dbReference type="Rhea" id="RHEA-COMP:11605"/>
        <dbReference type="ChEBI" id="CHEBI:15378"/>
        <dbReference type="ChEBI" id="CHEBI:30013"/>
        <dbReference type="ChEBI" id="CHEBI:30616"/>
        <dbReference type="ChEBI" id="CHEBI:61977"/>
        <dbReference type="ChEBI" id="CHEBI:456216"/>
        <dbReference type="EC" id="2.7.11.1"/>
    </reaction>
</comment>
<feature type="domain" description="Protein kinase" evidence="16">
    <location>
        <begin position="356"/>
        <end position="599"/>
    </location>
</feature>
<dbReference type="SUPFAM" id="SSF56112">
    <property type="entry name" value="Protein kinase-like (PK-like)"/>
    <property type="match status" value="1"/>
</dbReference>
<feature type="transmembrane region" description="Helical" evidence="14">
    <location>
        <begin position="295"/>
        <end position="322"/>
    </location>
</feature>
<keyword evidence="14" id="KW-1133">Transmembrane helix</keyword>
<dbReference type="Pfam" id="PF11721">
    <property type="entry name" value="Malectin"/>
    <property type="match status" value="1"/>
</dbReference>
<dbReference type="InterPro" id="IPR021720">
    <property type="entry name" value="Malectin_dom"/>
</dbReference>
<reference evidence="18" key="1">
    <citation type="submission" date="2013-09" db="EMBL/GenBank/DDBJ databases">
        <title>Corchorus olitorius genome sequencing.</title>
        <authorList>
            <person name="Alam M."/>
            <person name="Haque M.S."/>
            <person name="Islam M.S."/>
            <person name="Emdad E.M."/>
            <person name="Islam M.M."/>
            <person name="Ahmed B."/>
            <person name="Halim A."/>
            <person name="Hossen Q.M.M."/>
            <person name="Hossain M.Z."/>
            <person name="Ahmed R."/>
            <person name="Khan M.M."/>
            <person name="Islam R."/>
            <person name="Rashid M.M."/>
            <person name="Khan S.A."/>
            <person name="Rahman M.S."/>
            <person name="Alam M."/>
            <person name="Yahiya A.S."/>
            <person name="Khan M.S."/>
            <person name="Azam M.S."/>
            <person name="Haque T."/>
            <person name="Lashkar M.Z.H."/>
            <person name="Akhand A.I."/>
            <person name="Morshed G."/>
            <person name="Roy S."/>
            <person name="Uddin K.S."/>
            <person name="Rabeya T."/>
            <person name="Hossain A.S."/>
            <person name="Chowdhury A."/>
            <person name="Snigdha A.R."/>
            <person name="Mortoza M.S."/>
            <person name="Matin S.A."/>
            <person name="Hoque S.M.E."/>
            <person name="Islam M.K."/>
            <person name="Roy D.K."/>
            <person name="Haider R."/>
            <person name="Moosa M.M."/>
            <person name="Elias S.M."/>
            <person name="Hasan A.M."/>
            <person name="Jahan S."/>
            <person name="Shafiuddin M."/>
            <person name="Mahmood N."/>
            <person name="Shommy N.S."/>
        </authorList>
    </citation>
    <scope>NUCLEOTIDE SEQUENCE [LARGE SCALE GENOMIC DNA]</scope>
    <source>
        <strain evidence="18">cv. O-4</strain>
    </source>
</reference>
<dbReference type="GO" id="GO:0016020">
    <property type="term" value="C:membrane"/>
    <property type="evidence" value="ECO:0007669"/>
    <property type="project" value="UniProtKB-SubCell"/>
</dbReference>
<dbReference type="InterPro" id="IPR001245">
    <property type="entry name" value="Ser-Thr/Tyr_kinase_cat_dom"/>
</dbReference>
<dbReference type="InterPro" id="IPR000719">
    <property type="entry name" value="Prot_kinase_dom"/>
</dbReference>
<dbReference type="PANTHER" id="PTHR48006">
    <property type="entry name" value="LEUCINE-RICH REPEAT-CONTAINING PROTEIN DDB_G0281931-RELATED"/>
    <property type="match status" value="1"/>
</dbReference>
<dbReference type="PANTHER" id="PTHR48006:SF81">
    <property type="entry name" value="PROTEIN KINASE DOMAIN-CONTAINING PROTEIN"/>
    <property type="match status" value="1"/>
</dbReference>
<evidence type="ECO:0000256" key="2">
    <source>
        <dbReference type="ARBA" id="ARBA00012513"/>
    </source>
</evidence>
<evidence type="ECO:0000259" key="16">
    <source>
        <dbReference type="PROSITE" id="PS50011"/>
    </source>
</evidence>
<keyword evidence="14" id="KW-0812">Transmembrane</keyword>
<keyword evidence="9" id="KW-0067">ATP-binding</keyword>
<dbReference type="AlphaFoldDB" id="A0A1R3JCK1"/>
<dbReference type="FunFam" id="2.60.120.430:FF:000004">
    <property type="entry name" value="Putative leucine-rich repeat receptor-like serine/threonine-protein kinase"/>
    <property type="match status" value="1"/>
</dbReference>
<evidence type="ECO:0000256" key="8">
    <source>
        <dbReference type="ARBA" id="ARBA00022777"/>
    </source>
</evidence>
<comment type="catalytic activity">
    <reaction evidence="13">
        <text>L-seryl-[protein] + ATP = O-phospho-L-seryl-[protein] + ADP + H(+)</text>
        <dbReference type="Rhea" id="RHEA:17989"/>
        <dbReference type="Rhea" id="RHEA-COMP:9863"/>
        <dbReference type="Rhea" id="RHEA-COMP:11604"/>
        <dbReference type="ChEBI" id="CHEBI:15378"/>
        <dbReference type="ChEBI" id="CHEBI:29999"/>
        <dbReference type="ChEBI" id="CHEBI:30616"/>
        <dbReference type="ChEBI" id="CHEBI:83421"/>
        <dbReference type="ChEBI" id="CHEBI:456216"/>
        <dbReference type="EC" id="2.7.11.1"/>
    </reaction>
</comment>
<proteinExistence type="predicted"/>
<keyword evidence="7" id="KW-0547">Nucleotide-binding</keyword>
<evidence type="ECO:0000256" key="13">
    <source>
        <dbReference type="ARBA" id="ARBA00048679"/>
    </source>
</evidence>
<keyword evidence="5" id="KW-0808">Transferase</keyword>
<dbReference type="Gene3D" id="3.30.200.20">
    <property type="entry name" value="Phosphorylase Kinase, domain 1"/>
    <property type="match status" value="1"/>
</dbReference>
<keyword evidence="6 15" id="KW-0732">Signal</keyword>
<evidence type="ECO:0000313" key="18">
    <source>
        <dbReference type="Proteomes" id="UP000187203"/>
    </source>
</evidence>
<dbReference type="PROSITE" id="PS50011">
    <property type="entry name" value="PROTEIN_KINASE_DOM"/>
    <property type="match status" value="1"/>
</dbReference>
<dbReference type="EMBL" id="AWUE01016349">
    <property type="protein sequence ID" value="OMO92549.1"/>
    <property type="molecule type" value="Genomic_DNA"/>
</dbReference>
<comment type="subcellular location">
    <subcellularLocation>
        <location evidence="1">Membrane</location>
        <topology evidence="1">Single-pass type I membrane protein</topology>
    </subcellularLocation>
</comment>
<dbReference type="Gene3D" id="2.60.120.430">
    <property type="entry name" value="Galactose-binding lectin"/>
    <property type="match status" value="1"/>
</dbReference>
<dbReference type="Pfam" id="PF07714">
    <property type="entry name" value="PK_Tyr_Ser-Thr"/>
    <property type="match status" value="1"/>
</dbReference>
<keyword evidence="8" id="KW-0418">Kinase</keyword>
<comment type="caution">
    <text evidence="17">The sequence shown here is derived from an EMBL/GenBank/DDBJ whole genome shotgun (WGS) entry which is preliminary data.</text>
</comment>
<sequence>MLFARRLVLDSIFIACFLTSLTSGATLARDEGKTLGKTNWNFNIDPCSKDNSWEEKVGSGSYANNVTCDCTFDNNTTCHVVAILLKGQGLAVRNSLHINCGGQEVTVNGTSFEANNGPAGASTFVEATNNWGFSNTGHFLDDNGDDTLDVGPINQLSMADQEAIYQTARLSPISLTYYAYCLENRTYNVSLHFAEIQFTDGPNYTSLGRRIFDVYIQGNRVLPDFNIKDAAGGAGKPIVKKFTVNVTDGTLEIQFRWAGKGTISIPVRGVYGPLISAISIFDPDFKPPSKVGSSISAGAVAGVVAGAVFANFVILGILWWYGCLRRKSTLERDLKGIELQTTSFTLKQIKAATHNFDDANKIGEGGFGPVYKGTFEDGTLIAVKQLSAKSKQGNREFVTEIGMISALQHPHLVRLGYMAPEYAMHGHLSDKADVYSFGIVALEIVSGRCNTKHKSKEESFYLLDWAHVLKENGHLLDLIDPRIGSDCKTEEAMAMINVGLLCTNPTAAARPSMSSVVSVLEGRVDVKELVRNSSISESEMNVATMKKFYRQIEENDADISQTKSMLVDGPWTSSSTSAADLYPVNLSSSYFQNRDSSTN</sequence>
<gene>
    <name evidence="17" type="ORF">COLO4_17485</name>
</gene>
<keyword evidence="11" id="KW-0325">Glycoprotein</keyword>
<evidence type="ECO:0000256" key="5">
    <source>
        <dbReference type="ARBA" id="ARBA00022679"/>
    </source>
</evidence>
<organism evidence="17 18">
    <name type="scientific">Corchorus olitorius</name>
    <dbReference type="NCBI Taxonomy" id="93759"/>
    <lineage>
        <taxon>Eukaryota</taxon>
        <taxon>Viridiplantae</taxon>
        <taxon>Streptophyta</taxon>
        <taxon>Embryophyta</taxon>
        <taxon>Tracheophyta</taxon>
        <taxon>Spermatophyta</taxon>
        <taxon>Magnoliopsida</taxon>
        <taxon>eudicotyledons</taxon>
        <taxon>Gunneridae</taxon>
        <taxon>Pentapetalae</taxon>
        <taxon>rosids</taxon>
        <taxon>malvids</taxon>
        <taxon>Malvales</taxon>
        <taxon>Malvaceae</taxon>
        <taxon>Grewioideae</taxon>
        <taxon>Apeibeae</taxon>
        <taxon>Corchorus</taxon>
    </lineage>
</organism>
<dbReference type="GO" id="GO:0005524">
    <property type="term" value="F:ATP binding"/>
    <property type="evidence" value="ECO:0007669"/>
    <property type="project" value="UniProtKB-KW"/>
</dbReference>
<evidence type="ECO:0000256" key="14">
    <source>
        <dbReference type="SAM" id="Phobius"/>
    </source>
</evidence>
<accession>A0A1R3JCK1</accession>
<dbReference type="STRING" id="93759.A0A1R3JCK1"/>
<dbReference type="OrthoDB" id="963016at2759"/>
<dbReference type="GO" id="GO:0004674">
    <property type="term" value="F:protein serine/threonine kinase activity"/>
    <property type="evidence" value="ECO:0007669"/>
    <property type="project" value="UniProtKB-KW"/>
</dbReference>
<evidence type="ECO:0000256" key="1">
    <source>
        <dbReference type="ARBA" id="ARBA00004479"/>
    </source>
</evidence>
<keyword evidence="3" id="KW-0723">Serine/threonine-protein kinase</keyword>
<evidence type="ECO:0000256" key="12">
    <source>
        <dbReference type="ARBA" id="ARBA00047899"/>
    </source>
</evidence>
<evidence type="ECO:0000256" key="10">
    <source>
        <dbReference type="ARBA" id="ARBA00023170"/>
    </source>
</evidence>
<name>A0A1R3JCK1_9ROSI</name>
<feature type="signal peptide" evidence="15">
    <location>
        <begin position="1"/>
        <end position="24"/>
    </location>
</feature>
<dbReference type="FunFam" id="3.30.200.20:FF:000039">
    <property type="entry name" value="receptor-like protein kinase FERONIA"/>
    <property type="match status" value="1"/>
</dbReference>
<evidence type="ECO:0000256" key="4">
    <source>
        <dbReference type="ARBA" id="ARBA00022553"/>
    </source>
</evidence>
<dbReference type="InterPro" id="IPR011009">
    <property type="entry name" value="Kinase-like_dom_sf"/>
</dbReference>
<protein>
    <recommendedName>
        <fullName evidence="2">non-specific serine/threonine protein kinase</fullName>
        <ecNumber evidence="2">2.7.11.1</ecNumber>
    </recommendedName>
</protein>
<dbReference type="Gene3D" id="1.10.510.10">
    <property type="entry name" value="Transferase(Phosphotransferase) domain 1"/>
    <property type="match status" value="1"/>
</dbReference>
<dbReference type="EC" id="2.7.11.1" evidence="2"/>
<evidence type="ECO:0000313" key="17">
    <source>
        <dbReference type="EMBL" id="OMO92549.1"/>
    </source>
</evidence>
<evidence type="ECO:0000256" key="9">
    <source>
        <dbReference type="ARBA" id="ARBA00022840"/>
    </source>
</evidence>
<keyword evidence="18" id="KW-1185">Reference proteome</keyword>
<feature type="chain" id="PRO_5013363055" description="non-specific serine/threonine protein kinase" evidence="15">
    <location>
        <begin position="25"/>
        <end position="599"/>
    </location>
</feature>
<evidence type="ECO:0000256" key="6">
    <source>
        <dbReference type="ARBA" id="ARBA00022729"/>
    </source>
</evidence>
<keyword evidence="4" id="KW-0597">Phosphoprotein</keyword>
<evidence type="ECO:0000256" key="15">
    <source>
        <dbReference type="SAM" id="SignalP"/>
    </source>
</evidence>
<evidence type="ECO:0000256" key="11">
    <source>
        <dbReference type="ARBA" id="ARBA00023180"/>
    </source>
</evidence>